<proteinExistence type="predicted"/>
<dbReference type="AlphaFoldDB" id="A0A380FMS5"/>
<gene>
    <name evidence="1" type="primary">tcaR</name>
    <name evidence="1" type="ORF">NCTC12195_04163</name>
</gene>
<dbReference type="Gene3D" id="1.10.10.10">
    <property type="entry name" value="Winged helix-like DNA-binding domain superfamily/Winged helix DNA-binding domain"/>
    <property type="match status" value="1"/>
</dbReference>
<evidence type="ECO:0000313" key="1">
    <source>
        <dbReference type="EMBL" id="SUM34636.1"/>
    </source>
</evidence>
<dbReference type="InterPro" id="IPR036388">
    <property type="entry name" value="WH-like_DNA-bd_sf"/>
</dbReference>
<organism evidence="1 2">
    <name type="scientific">Staphylococcus gallinarum</name>
    <dbReference type="NCBI Taxonomy" id="1293"/>
    <lineage>
        <taxon>Bacteria</taxon>
        <taxon>Bacillati</taxon>
        <taxon>Bacillota</taxon>
        <taxon>Bacilli</taxon>
        <taxon>Bacillales</taxon>
        <taxon>Staphylococcaceae</taxon>
        <taxon>Staphylococcus</taxon>
    </lineage>
</organism>
<evidence type="ECO:0000313" key="2">
    <source>
        <dbReference type="Proteomes" id="UP000255277"/>
    </source>
</evidence>
<protein>
    <submittedName>
        <fullName evidence="1">Transcriptional regulator</fullName>
    </submittedName>
</protein>
<reference evidence="1 2" key="1">
    <citation type="submission" date="2018-06" db="EMBL/GenBank/DDBJ databases">
        <authorList>
            <consortium name="Pathogen Informatics"/>
            <person name="Doyle S."/>
        </authorList>
    </citation>
    <scope>NUCLEOTIDE SEQUENCE [LARGE SCALE GENOMIC DNA]</scope>
    <source>
        <strain evidence="1 2">NCTC12195</strain>
    </source>
</reference>
<name>A0A380FMS5_STAGA</name>
<dbReference type="EMBL" id="UHDK01000001">
    <property type="protein sequence ID" value="SUM34636.1"/>
    <property type="molecule type" value="Genomic_DNA"/>
</dbReference>
<dbReference type="STRING" id="1293.SH09_08995"/>
<accession>A0A380FMS5</accession>
<dbReference type="Proteomes" id="UP000255277">
    <property type="component" value="Unassembled WGS sequence"/>
</dbReference>
<sequence>MKYIKLTELGKQFNIESKQVISDIVGNLSSDLSDEQIEQARYVLEIIDHRIKQVNIENNF</sequence>